<keyword evidence="2" id="KW-1133">Transmembrane helix</keyword>
<dbReference type="RefSeq" id="WP_179757501.1">
    <property type="nucleotide sequence ID" value="NZ_JACCBU010000001.1"/>
</dbReference>
<evidence type="ECO:0000313" key="6">
    <source>
        <dbReference type="Proteomes" id="UP000569914"/>
    </source>
</evidence>
<protein>
    <submittedName>
        <fullName evidence="5">Ca-activated chloride channel family protein</fullName>
    </submittedName>
</protein>
<keyword evidence="3" id="KW-0732">Signal</keyword>
<feature type="transmembrane region" description="Helical" evidence="2">
    <location>
        <begin position="609"/>
        <end position="631"/>
    </location>
</feature>
<dbReference type="Pfam" id="PF00092">
    <property type="entry name" value="VWA"/>
    <property type="match status" value="1"/>
</dbReference>
<evidence type="ECO:0000313" key="5">
    <source>
        <dbReference type="EMBL" id="NYE74909.1"/>
    </source>
</evidence>
<dbReference type="SMART" id="SM00327">
    <property type="entry name" value="VWA"/>
    <property type="match status" value="1"/>
</dbReference>
<proteinExistence type="predicted"/>
<feature type="domain" description="VWFA" evidence="4">
    <location>
        <begin position="38"/>
        <end position="223"/>
    </location>
</feature>
<feature type="chain" id="PRO_5031158407" evidence="3">
    <location>
        <begin position="27"/>
        <end position="638"/>
    </location>
</feature>
<dbReference type="SUPFAM" id="SSF53300">
    <property type="entry name" value="vWA-like"/>
    <property type="match status" value="1"/>
</dbReference>
<evidence type="ECO:0000256" key="2">
    <source>
        <dbReference type="SAM" id="Phobius"/>
    </source>
</evidence>
<evidence type="ECO:0000259" key="4">
    <source>
        <dbReference type="PROSITE" id="PS50234"/>
    </source>
</evidence>
<evidence type="ECO:0000256" key="3">
    <source>
        <dbReference type="SAM" id="SignalP"/>
    </source>
</evidence>
<comment type="caution">
    <text evidence="5">The sequence shown here is derived from an EMBL/GenBank/DDBJ whole genome shotgun (WGS) entry which is preliminary data.</text>
</comment>
<feature type="signal peptide" evidence="3">
    <location>
        <begin position="1"/>
        <end position="26"/>
    </location>
</feature>
<evidence type="ECO:0000256" key="1">
    <source>
        <dbReference type="SAM" id="MobiDB-lite"/>
    </source>
</evidence>
<gene>
    <name evidence="5" type="ORF">BKA15_006238</name>
</gene>
<dbReference type="Proteomes" id="UP000569914">
    <property type="component" value="Unassembled WGS sequence"/>
</dbReference>
<name>A0A7Y9LCJ1_9ACTN</name>
<dbReference type="PROSITE" id="PS50234">
    <property type="entry name" value="VWFA"/>
    <property type="match status" value="1"/>
</dbReference>
<dbReference type="AlphaFoldDB" id="A0A7Y9LCJ1"/>
<keyword evidence="2" id="KW-0812">Transmembrane</keyword>
<feature type="region of interest" description="Disordered" evidence="1">
    <location>
        <begin position="561"/>
        <end position="604"/>
    </location>
</feature>
<feature type="compositionally biased region" description="Low complexity" evidence="1">
    <location>
        <begin position="571"/>
        <end position="597"/>
    </location>
</feature>
<accession>A0A7Y9LCJ1</accession>
<sequence>MAQRRRVRRALVAVLTLVLAATMATAAGQFARADDPVKILLLLDVSGSMNEKISSGGTKLAAARTALKQVADALPDGTQVGLRVYGSEIEEPKEENPKACQDTKSVMPVGRLDRARMHRAIDSFDAVGETPISYALEQSIKDLGGQGKRVVVLVSDGEENCVPDPCPVAEKLAAAGVDLQFNAIGLDVNSKARQQLRCIVDVTDGSYYDAEDTEELTDSLQKLTKRALRPFTTSGAPIKGSLDRGEAPVAAPGQYVDSYDATAKPRYYRIERTPGSTVSAALSTVVSPFRGGFNQETWSLRLLTDDGETCTTGTSGGTASFGTSVHTASVTTAYWGFDPADRCVGEPVLLEVVRTSYQGNKATAKVELVVREDPPITNLAELPKNLTAWKGASTVPSRKSAPVVGGTAFSNAAELKPGSYRDTIAAGETLFYRIAAEPGQTIRATVDFPQPGTESAQGSVAVTPKVRLLSPIRNTIHEDSSGMVGEIEQPTRLTTGTPQLRIRNREIDIKDGETGAIGAATFGGVHYLAVALSPNLDSESGRIMPIQLNIAVDGAPAGLPVYASPSPTPEPSTAAPTDPATSPGGPGSEPTPGPTNSAGPVDPGRLEGALLGTLGLLGVLLVAGVITVLVLRRRKRPS</sequence>
<dbReference type="InterPro" id="IPR002035">
    <property type="entry name" value="VWF_A"/>
</dbReference>
<dbReference type="Gene3D" id="3.40.50.410">
    <property type="entry name" value="von Willebrand factor, type A domain"/>
    <property type="match status" value="1"/>
</dbReference>
<dbReference type="EMBL" id="JACCBU010000001">
    <property type="protein sequence ID" value="NYE74909.1"/>
    <property type="molecule type" value="Genomic_DNA"/>
</dbReference>
<dbReference type="InterPro" id="IPR036465">
    <property type="entry name" value="vWFA_dom_sf"/>
</dbReference>
<reference evidence="5 6" key="1">
    <citation type="submission" date="2020-07" db="EMBL/GenBank/DDBJ databases">
        <title>Sequencing the genomes of 1000 actinobacteria strains.</title>
        <authorList>
            <person name="Klenk H.-P."/>
        </authorList>
    </citation>
    <scope>NUCLEOTIDE SEQUENCE [LARGE SCALE GENOMIC DNA]</scope>
    <source>
        <strain evidence="5 6">DSM 22083</strain>
    </source>
</reference>
<keyword evidence="6" id="KW-1185">Reference proteome</keyword>
<keyword evidence="2" id="KW-0472">Membrane</keyword>
<organism evidence="5 6">
    <name type="scientific">Microlunatus parietis</name>
    <dbReference type="NCBI Taxonomy" id="682979"/>
    <lineage>
        <taxon>Bacteria</taxon>
        <taxon>Bacillati</taxon>
        <taxon>Actinomycetota</taxon>
        <taxon>Actinomycetes</taxon>
        <taxon>Propionibacteriales</taxon>
        <taxon>Propionibacteriaceae</taxon>
        <taxon>Microlunatus</taxon>
    </lineage>
</organism>